<dbReference type="GO" id="GO:0000155">
    <property type="term" value="F:phosphorelay sensor kinase activity"/>
    <property type="evidence" value="ECO:0007669"/>
    <property type="project" value="InterPro"/>
</dbReference>
<dbReference type="RefSeq" id="WP_196286270.1">
    <property type="nucleotide sequence ID" value="NZ_JADQDP010000002.1"/>
</dbReference>
<feature type="domain" description="Histidine kinase/HSP90-like ATPase" evidence="2">
    <location>
        <begin position="252"/>
        <end position="350"/>
    </location>
</feature>
<dbReference type="SMART" id="SM00387">
    <property type="entry name" value="HATPase_c"/>
    <property type="match status" value="1"/>
</dbReference>
<keyword evidence="3" id="KW-0808">Transferase</keyword>
<feature type="transmembrane region" description="Helical" evidence="1">
    <location>
        <begin position="44"/>
        <end position="65"/>
    </location>
</feature>
<evidence type="ECO:0000259" key="2">
    <source>
        <dbReference type="SMART" id="SM00387"/>
    </source>
</evidence>
<evidence type="ECO:0000256" key="1">
    <source>
        <dbReference type="SAM" id="Phobius"/>
    </source>
</evidence>
<dbReference type="Gene3D" id="3.30.565.10">
    <property type="entry name" value="Histidine kinase-like ATPase, C-terminal domain"/>
    <property type="match status" value="1"/>
</dbReference>
<feature type="transmembrane region" description="Helical" evidence="1">
    <location>
        <begin position="77"/>
        <end position="107"/>
    </location>
</feature>
<sequence>MLLLHRLTWLRIAAAWGLFTLFMLVLVYAQALIGAAPWHGRTLLLAPLIYGLTGTLLTPLVFVLAQRFDLTAGRAHWLPYLLVHAAASVALTIAYRAVFLSALFLVGNAQAPVSWAAIFSGVNFWVPIYWMLLFVVYALDYYARWQRRNVEASRLEMQLAQSQLQVLKQQLNPHFLFNTLNGIATLIGDEPRAAQRMTAKLGEFLRLVLDHTDAHQVPLAQELHFIELYLEMEQVRFAGRLAVSVEVTPAAQLAVVPHLLLQPLVENAVRHGLSAPGVGSVHIRADRRGDQLVLEVRDSGPGPYPTTPHGVGLANTEQRLRLLYGTRYALALEAAPAQGAVVRLELPFTTLISPQP</sequence>
<keyword evidence="1" id="KW-0812">Transmembrane</keyword>
<accession>A0A931BM26</accession>
<dbReference type="SUPFAM" id="SSF55874">
    <property type="entry name" value="ATPase domain of HSP90 chaperone/DNA topoisomerase II/histidine kinase"/>
    <property type="match status" value="1"/>
</dbReference>
<name>A0A931BM26_9BACT</name>
<feature type="transmembrane region" description="Helical" evidence="1">
    <location>
        <begin position="12"/>
        <end position="38"/>
    </location>
</feature>
<reference evidence="3 4" key="1">
    <citation type="submission" date="2020-11" db="EMBL/GenBank/DDBJ databases">
        <authorList>
            <person name="Kim M.K."/>
        </authorList>
    </citation>
    <scope>NUCLEOTIDE SEQUENCE [LARGE SCALE GENOMIC DNA]</scope>
    <source>
        <strain evidence="3 4">BT439</strain>
    </source>
</reference>
<dbReference type="InterPro" id="IPR010559">
    <property type="entry name" value="Sig_transdc_His_kin_internal"/>
</dbReference>
<protein>
    <submittedName>
        <fullName evidence="3">Histidine kinase</fullName>
    </submittedName>
</protein>
<dbReference type="InterPro" id="IPR036890">
    <property type="entry name" value="HATPase_C_sf"/>
</dbReference>
<dbReference type="Proteomes" id="UP000645610">
    <property type="component" value="Unassembled WGS sequence"/>
</dbReference>
<keyword evidence="1" id="KW-1133">Transmembrane helix</keyword>
<gene>
    <name evidence="3" type="ORF">I2I01_09865</name>
</gene>
<dbReference type="PANTHER" id="PTHR34220:SF7">
    <property type="entry name" value="SENSOR HISTIDINE KINASE YPDA"/>
    <property type="match status" value="1"/>
</dbReference>
<proteinExistence type="predicted"/>
<dbReference type="InterPro" id="IPR003594">
    <property type="entry name" value="HATPase_dom"/>
</dbReference>
<evidence type="ECO:0000313" key="3">
    <source>
        <dbReference type="EMBL" id="MBF9141940.1"/>
    </source>
</evidence>
<comment type="caution">
    <text evidence="3">The sequence shown here is derived from an EMBL/GenBank/DDBJ whole genome shotgun (WGS) entry which is preliminary data.</text>
</comment>
<keyword evidence="3" id="KW-0418">Kinase</keyword>
<keyword evidence="4" id="KW-1185">Reference proteome</keyword>
<dbReference type="GO" id="GO:0016020">
    <property type="term" value="C:membrane"/>
    <property type="evidence" value="ECO:0007669"/>
    <property type="project" value="InterPro"/>
</dbReference>
<organism evidence="3 4">
    <name type="scientific">Hymenobacter properus</name>
    <dbReference type="NCBI Taxonomy" id="2791026"/>
    <lineage>
        <taxon>Bacteria</taxon>
        <taxon>Pseudomonadati</taxon>
        <taxon>Bacteroidota</taxon>
        <taxon>Cytophagia</taxon>
        <taxon>Cytophagales</taxon>
        <taxon>Hymenobacteraceae</taxon>
        <taxon>Hymenobacter</taxon>
    </lineage>
</organism>
<dbReference type="Pfam" id="PF02518">
    <property type="entry name" value="HATPase_c"/>
    <property type="match status" value="1"/>
</dbReference>
<dbReference type="PANTHER" id="PTHR34220">
    <property type="entry name" value="SENSOR HISTIDINE KINASE YPDA"/>
    <property type="match status" value="1"/>
</dbReference>
<dbReference type="AlphaFoldDB" id="A0A931BM26"/>
<feature type="transmembrane region" description="Helical" evidence="1">
    <location>
        <begin position="113"/>
        <end position="139"/>
    </location>
</feature>
<keyword evidence="1" id="KW-0472">Membrane</keyword>
<dbReference type="Pfam" id="PF06580">
    <property type="entry name" value="His_kinase"/>
    <property type="match status" value="1"/>
</dbReference>
<dbReference type="InterPro" id="IPR050640">
    <property type="entry name" value="Bact_2-comp_sensor_kinase"/>
</dbReference>
<evidence type="ECO:0000313" key="4">
    <source>
        <dbReference type="Proteomes" id="UP000645610"/>
    </source>
</evidence>
<dbReference type="EMBL" id="JADQDP010000002">
    <property type="protein sequence ID" value="MBF9141940.1"/>
    <property type="molecule type" value="Genomic_DNA"/>
</dbReference>